<dbReference type="EMBL" id="SOKJ01000084">
    <property type="protein sequence ID" value="TET12460.1"/>
    <property type="molecule type" value="Genomic_DNA"/>
</dbReference>
<reference evidence="1 2" key="1">
    <citation type="submission" date="2019-03" db="EMBL/GenBank/DDBJ databases">
        <title>Metabolic potential of uncultured bacteria and archaea associated with petroleum seepage in deep-sea sediments.</title>
        <authorList>
            <person name="Dong X."/>
            <person name="Hubert C."/>
        </authorList>
    </citation>
    <scope>NUCLEOTIDE SEQUENCE [LARGE SCALE GENOMIC DNA]</scope>
    <source>
        <strain evidence="1">E44_bin7</strain>
    </source>
</reference>
<sequence>MREIKAEEVKSKVKELFLRANYHIGKDVLEAL</sequence>
<accession>A0A523S341</accession>
<comment type="caution">
    <text evidence="1">The sequence shown here is derived from an EMBL/GenBank/DDBJ whole genome shotgun (WGS) entry which is preliminary data.</text>
</comment>
<proteinExistence type="predicted"/>
<evidence type="ECO:0000313" key="2">
    <source>
        <dbReference type="Proteomes" id="UP000316360"/>
    </source>
</evidence>
<dbReference type="Proteomes" id="UP000316360">
    <property type="component" value="Unassembled WGS sequence"/>
</dbReference>
<dbReference type="AlphaFoldDB" id="A0A523S341"/>
<name>A0A523S341_UNCAE</name>
<protein>
    <submittedName>
        <fullName evidence="1">Fumarate hydratase</fullName>
        <ecNumber evidence="1">4.2.1.2</ecNumber>
    </submittedName>
</protein>
<dbReference type="GO" id="GO:0004333">
    <property type="term" value="F:fumarate hydratase activity"/>
    <property type="evidence" value="ECO:0007669"/>
    <property type="project" value="UniProtKB-EC"/>
</dbReference>
<dbReference type="EC" id="4.2.1.2" evidence="1"/>
<organism evidence="1 2">
    <name type="scientific">Aerophobetes bacterium</name>
    <dbReference type="NCBI Taxonomy" id="2030807"/>
    <lineage>
        <taxon>Bacteria</taxon>
        <taxon>Candidatus Aerophobota</taxon>
    </lineage>
</organism>
<gene>
    <name evidence="1" type="ORF">E3J84_01610</name>
</gene>
<feature type="non-terminal residue" evidence="1">
    <location>
        <position position="32"/>
    </location>
</feature>
<keyword evidence="1" id="KW-0456">Lyase</keyword>
<evidence type="ECO:0000313" key="1">
    <source>
        <dbReference type="EMBL" id="TET12460.1"/>
    </source>
</evidence>